<evidence type="ECO:0000259" key="2">
    <source>
        <dbReference type="Pfam" id="PF21722"/>
    </source>
</evidence>
<dbReference type="Pfam" id="PF21722">
    <property type="entry name" value="Gly_rich_2"/>
    <property type="match status" value="1"/>
</dbReference>
<sequence>MANLTGTPTYVNVLRQLETTDPAHPNTWNPNYQALLNNDAYLKGFIEGLMKAATGHTHSGVDGDGAKIPISSLKEDIVTQAELNAHIGSRGSAHAIVTTTEDGFMSKTDKSKLDGIAAGANNYSHPANHPPSIITQDANNRFVTDAEKATWNGKAPTTVATTSANGLMSTTDKSKLDGIAAGANNYSHPANHPPSIITQDANNRFVTDAEKGTWNAKETTAGSQAKANAAETNAKGYTDQKLAEHSTEDLGHTYYCGIASGDNALVLTVTSLPVVDPNAATPVPKDGVAVRFRKAGATNTGNMTIQFKINGKLTAVYPLKGSDTWEIPANTLSPSVLYTVAFNGISFFLQGSGSGVIERGGKEFTTPGSYAWTVPKGIYSVLVVLIGGGGGGGGFYTFASGGGNAGGGGGSGGTLVDMIAVTPGESINIQVGTGGLGGSNGWAPNTVATIGNTGGQSSFKTSLAYGGQGGFAGTQYGNGGGGNGGNGGGYGGNGQRGTDGVGSSSGLGGKNPGDIGNGGNTSNPGLNGKVSIKW</sequence>
<dbReference type="RefSeq" id="WP_349660418.1">
    <property type="nucleotide sequence ID" value="NZ_JBEGDG010000010.1"/>
</dbReference>
<reference evidence="3 4" key="1">
    <citation type="submission" date="2024-06" db="EMBL/GenBank/DDBJ databases">
        <title>Lysinibacillus zambalefons sp. nov., a Novel Firmicute Isolated from the Poon Bato Zambales Hyperalkaline Spring.</title>
        <authorList>
            <person name="Aja J.A."/>
            <person name="Lazaro J.E.H."/>
            <person name="Llorin L.D."/>
            <person name="Lim K.R."/>
            <person name="Teodosio J."/>
            <person name="Dalisay D.S."/>
        </authorList>
    </citation>
    <scope>NUCLEOTIDE SEQUENCE [LARGE SCALE GENOMIC DNA]</scope>
    <source>
        <strain evidence="3 4">M3</strain>
    </source>
</reference>
<organism evidence="3 4">
    <name type="scientific">Lysinibacillus zambalensis</name>
    <dbReference type="NCBI Taxonomy" id="3160866"/>
    <lineage>
        <taxon>Bacteria</taxon>
        <taxon>Bacillati</taxon>
        <taxon>Bacillota</taxon>
        <taxon>Bacilli</taxon>
        <taxon>Bacillales</taxon>
        <taxon>Bacillaceae</taxon>
        <taxon>Lysinibacillus</taxon>
    </lineage>
</organism>
<evidence type="ECO:0000313" key="3">
    <source>
        <dbReference type="EMBL" id="MEQ6355907.1"/>
    </source>
</evidence>
<comment type="caution">
    <text evidence="3">The sequence shown here is derived from an EMBL/GenBank/DDBJ whole genome shotgun (WGS) entry which is preliminary data.</text>
</comment>
<name>A0ABV1MTT1_9BACI</name>
<dbReference type="EMBL" id="JBEGDG010000010">
    <property type="protein sequence ID" value="MEQ6355907.1"/>
    <property type="molecule type" value="Genomic_DNA"/>
</dbReference>
<feature type="domain" description="Glycine-rich" evidence="2">
    <location>
        <begin position="365"/>
        <end position="524"/>
    </location>
</feature>
<proteinExistence type="predicted"/>
<dbReference type="InterPro" id="IPR049304">
    <property type="entry name" value="Gly_rich_dom"/>
</dbReference>
<feature type="compositionally biased region" description="Gly residues" evidence="1">
    <location>
        <begin position="487"/>
        <end position="519"/>
    </location>
</feature>
<dbReference type="Proteomes" id="UP001478862">
    <property type="component" value="Unassembled WGS sequence"/>
</dbReference>
<feature type="region of interest" description="Disordered" evidence="1">
    <location>
        <begin position="487"/>
        <end position="534"/>
    </location>
</feature>
<evidence type="ECO:0000256" key="1">
    <source>
        <dbReference type="SAM" id="MobiDB-lite"/>
    </source>
</evidence>
<keyword evidence="4" id="KW-1185">Reference proteome</keyword>
<accession>A0ABV1MTT1</accession>
<evidence type="ECO:0000313" key="4">
    <source>
        <dbReference type="Proteomes" id="UP001478862"/>
    </source>
</evidence>
<gene>
    <name evidence="3" type="ORF">ABNX05_14855</name>
</gene>
<protein>
    <submittedName>
        <fullName evidence="3">Glycine-rich domain-containing protein</fullName>
    </submittedName>
</protein>